<dbReference type="Proteomes" id="UP000233551">
    <property type="component" value="Unassembled WGS sequence"/>
</dbReference>
<keyword evidence="4" id="KW-1185">Reference proteome</keyword>
<evidence type="ECO:0000259" key="2">
    <source>
        <dbReference type="Pfam" id="PF24924"/>
    </source>
</evidence>
<reference evidence="3 4" key="1">
    <citation type="submission" date="2017-11" db="EMBL/GenBank/DDBJ databases">
        <title>De-novo sequencing of pomegranate (Punica granatum L.) genome.</title>
        <authorList>
            <person name="Akparov Z."/>
            <person name="Amiraslanov A."/>
            <person name="Hajiyeva S."/>
            <person name="Abbasov M."/>
            <person name="Kaur K."/>
            <person name="Hamwieh A."/>
            <person name="Solovyev V."/>
            <person name="Salamov A."/>
            <person name="Braich B."/>
            <person name="Kosarev P."/>
            <person name="Mahmoud A."/>
            <person name="Hajiyev E."/>
            <person name="Babayeva S."/>
            <person name="Izzatullayeva V."/>
            <person name="Mammadov A."/>
            <person name="Mammadov A."/>
            <person name="Sharifova S."/>
            <person name="Ojaghi J."/>
            <person name="Eynullazada K."/>
            <person name="Bayramov B."/>
            <person name="Abdulazimova A."/>
            <person name="Shahmuradov I."/>
        </authorList>
    </citation>
    <scope>NUCLEOTIDE SEQUENCE [LARGE SCALE GENOMIC DNA]</scope>
    <source>
        <strain evidence="4">cv. AG2017</strain>
        <tissue evidence="3">Leaf</tissue>
    </source>
</reference>
<proteinExistence type="predicted"/>
<dbReference type="PANTHER" id="PTHR48154:SF1">
    <property type="entry name" value="PROTEIN, PUTATIVE-RELATED"/>
    <property type="match status" value="1"/>
</dbReference>
<organism evidence="3 4">
    <name type="scientific">Punica granatum</name>
    <name type="common">Pomegranate</name>
    <dbReference type="NCBI Taxonomy" id="22663"/>
    <lineage>
        <taxon>Eukaryota</taxon>
        <taxon>Viridiplantae</taxon>
        <taxon>Streptophyta</taxon>
        <taxon>Embryophyta</taxon>
        <taxon>Tracheophyta</taxon>
        <taxon>Spermatophyta</taxon>
        <taxon>Magnoliopsida</taxon>
        <taxon>eudicotyledons</taxon>
        <taxon>Gunneridae</taxon>
        <taxon>Pentapetalae</taxon>
        <taxon>rosids</taxon>
        <taxon>malvids</taxon>
        <taxon>Myrtales</taxon>
        <taxon>Lythraceae</taxon>
        <taxon>Punica</taxon>
    </lineage>
</organism>
<protein>
    <recommendedName>
        <fullName evidence="2">DUF7745 domain-containing protein</fullName>
    </recommendedName>
</protein>
<accession>A0A2I0JTZ7</accession>
<dbReference type="InterPro" id="IPR056647">
    <property type="entry name" value="DUF7745"/>
</dbReference>
<evidence type="ECO:0000256" key="1">
    <source>
        <dbReference type="SAM" id="MobiDB-lite"/>
    </source>
</evidence>
<evidence type="ECO:0000313" key="4">
    <source>
        <dbReference type="Proteomes" id="UP000233551"/>
    </source>
</evidence>
<dbReference type="EMBL" id="PGOL01001239">
    <property type="protein sequence ID" value="PKI59765.1"/>
    <property type="molecule type" value="Genomic_DNA"/>
</dbReference>
<name>A0A2I0JTZ7_PUNGR</name>
<evidence type="ECO:0000313" key="3">
    <source>
        <dbReference type="EMBL" id="PKI59765.1"/>
    </source>
</evidence>
<gene>
    <name evidence="3" type="ORF">CRG98_019839</name>
</gene>
<feature type="domain" description="DUF7745" evidence="2">
    <location>
        <begin position="19"/>
        <end position="71"/>
    </location>
</feature>
<dbReference type="AlphaFoldDB" id="A0A2I0JTZ7"/>
<dbReference type="PANTHER" id="PTHR48154">
    <property type="entry name" value="PROTEIN, PUTATIVE-RELATED"/>
    <property type="match status" value="1"/>
</dbReference>
<comment type="caution">
    <text evidence="3">The sequence shown here is derived from an EMBL/GenBank/DDBJ whole genome shotgun (WGS) entry which is preliminary data.</text>
</comment>
<feature type="domain" description="DUF7745" evidence="2">
    <location>
        <begin position="93"/>
        <end position="164"/>
    </location>
</feature>
<feature type="region of interest" description="Disordered" evidence="1">
    <location>
        <begin position="225"/>
        <end position="283"/>
    </location>
</feature>
<dbReference type="Pfam" id="PF24924">
    <property type="entry name" value="DUF7745"/>
    <property type="match status" value="2"/>
</dbReference>
<sequence>MRIWRTLRPVDHAFIRGIIGNMVMFTETPVDWIFLRTAIEFWDPEHAVFNFQGTELAPTIEEYTALIQRPTPTTHGIFVPNPFTTRDACHGFLLLVFGTLLFPHSPNLIDGAIAQVVLQAVGGHSYVEALLAETVRSLDYVREVRRGRMRGSPHLLQTRLLAHVRPFCSSHPFSYISDERSLIERLAPVIPPPEHSFSEWRRFWRTVNQMATNMAELLALLRGPNRASLSSTPPPGQGPTADPTPWAPPTQAPENMEAPVPPTLHTSVAHPFTRQFPPPPAPTAIPLPPATFLSSEHVLSAPPPVSIPASAMAYTVPPPMVFPASSAPAPTHLQAAELTPIRLYSLTPASLTKHRPP</sequence>